<proteinExistence type="predicted"/>
<dbReference type="Proteomes" id="UP001500037">
    <property type="component" value="Unassembled WGS sequence"/>
</dbReference>
<dbReference type="Gene3D" id="2.80.10.50">
    <property type="match status" value="1"/>
</dbReference>
<organism evidence="2 3">
    <name type="scientific">Kitasatospora nipponensis</name>
    <dbReference type="NCBI Taxonomy" id="258049"/>
    <lineage>
        <taxon>Bacteria</taxon>
        <taxon>Bacillati</taxon>
        <taxon>Actinomycetota</taxon>
        <taxon>Actinomycetes</taxon>
        <taxon>Kitasatosporales</taxon>
        <taxon>Streptomycetaceae</taxon>
        <taxon>Kitasatospora</taxon>
    </lineage>
</organism>
<gene>
    <name evidence="2" type="ORF">GCM10009665_32940</name>
</gene>
<dbReference type="RefSeq" id="WP_344442365.1">
    <property type="nucleotide sequence ID" value="NZ_BAAALF010000050.1"/>
</dbReference>
<keyword evidence="3" id="KW-1185">Reference proteome</keyword>
<evidence type="ECO:0000313" key="3">
    <source>
        <dbReference type="Proteomes" id="UP001500037"/>
    </source>
</evidence>
<reference evidence="3" key="1">
    <citation type="journal article" date="2019" name="Int. J. Syst. Evol. Microbiol.">
        <title>The Global Catalogue of Microorganisms (GCM) 10K type strain sequencing project: providing services to taxonomists for standard genome sequencing and annotation.</title>
        <authorList>
            <consortium name="The Broad Institute Genomics Platform"/>
            <consortium name="The Broad Institute Genome Sequencing Center for Infectious Disease"/>
            <person name="Wu L."/>
            <person name="Ma J."/>
        </authorList>
    </citation>
    <scope>NUCLEOTIDE SEQUENCE [LARGE SCALE GENOMIC DNA]</scope>
    <source>
        <strain evidence="3">JCM 13004</strain>
    </source>
</reference>
<keyword evidence="1" id="KW-0732">Signal</keyword>
<sequence length="162" mass="17600">MLGSKTLKAVLLVAALPAMTIGITGSATADASVTWRNGAANGSQEQGRYLYGQAGGGDVGLYDGGGWRDVLNTDGSWNEIDTFGRCLTGYGQHAYTENCNSGKDATNWYERWREIPANGGGWKLQNVMSGYFLDWAGDQNNTGPGSVYVNPTDWNNQNQRWY</sequence>
<evidence type="ECO:0000313" key="2">
    <source>
        <dbReference type="EMBL" id="GAA1239652.1"/>
    </source>
</evidence>
<comment type="caution">
    <text evidence="2">The sequence shown here is derived from an EMBL/GenBank/DDBJ whole genome shotgun (WGS) entry which is preliminary data.</text>
</comment>
<feature type="signal peptide" evidence="1">
    <location>
        <begin position="1"/>
        <end position="29"/>
    </location>
</feature>
<dbReference type="EMBL" id="BAAALF010000050">
    <property type="protein sequence ID" value="GAA1239652.1"/>
    <property type="molecule type" value="Genomic_DNA"/>
</dbReference>
<dbReference type="SUPFAM" id="SSF50370">
    <property type="entry name" value="Ricin B-like lectins"/>
    <property type="match status" value="1"/>
</dbReference>
<protein>
    <recommendedName>
        <fullName evidence="4">Ricin-type beta-trefoil lectin protein</fullName>
    </recommendedName>
</protein>
<dbReference type="InterPro" id="IPR035992">
    <property type="entry name" value="Ricin_B-like_lectins"/>
</dbReference>
<evidence type="ECO:0000256" key="1">
    <source>
        <dbReference type="SAM" id="SignalP"/>
    </source>
</evidence>
<feature type="chain" id="PRO_5046382045" description="Ricin-type beta-trefoil lectin protein" evidence="1">
    <location>
        <begin position="30"/>
        <end position="162"/>
    </location>
</feature>
<dbReference type="PROSITE" id="PS50231">
    <property type="entry name" value="RICIN_B_LECTIN"/>
    <property type="match status" value="1"/>
</dbReference>
<name>A0ABP4H137_9ACTN</name>
<accession>A0ABP4H137</accession>
<evidence type="ECO:0008006" key="4">
    <source>
        <dbReference type="Google" id="ProtNLM"/>
    </source>
</evidence>